<feature type="region of interest" description="Disordered" evidence="1">
    <location>
        <begin position="111"/>
        <end position="142"/>
    </location>
</feature>
<evidence type="ECO:0000313" key="4">
    <source>
        <dbReference type="Proteomes" id="UP000605733"/>
    </source>
</evidence>
<keyword evidence="2" id="KW-0472">Membrane</keyword>
<evidence type="ECO:0000313" key="3">
    <source>
        <dbReference type="EMBL" id="GGG21876.1"/>
    </source>
</evidence>
<protein>
    <submittedName>
        <fullName evidence="3">Uncharacterized protein</fullName>
    </submittedName>
</protein>
<keyword evidence="4" id="KW-1185">Reference proteome</keyword>
<reference evidence="4" key="1">
    <citation type="journal article" date="2019" name="Int. J. Syst. Evol. Microbiol.">
        <title>The Global Catalogue of Microorganisms (GCM) 10K type strain sequencing project: providing services to taxonomists for standard genome sequencing and annotation.</title>
        <authorList>
            <consortium name="The Broad Institute Genomics Platform"/>
            <consortium name="The Broad Institute Genome Sequencing Center for Infectious Disease"/>
            <person name="Wu L."/>
            <person name="Ma J."/>
        </authorList>
    </citation>
    <scope>NUCLEOTIDE SEQUENCE [LARGE SCALE GENOMIC DNA]</scope>
    <source>
        <strain evidence="4">CGMCC 1.15422</strain>
    </source>
</reference>
<comment type="caution">
    <text evidence="3">The sequence shown here is derived from an EMBL/GenBank/DDBJ whole genome shotgun (WGS) entry which is preliminary data.</text>
</comment>
<name>A0ABQ1WAR3_9FLAO</name>
<organism evidence="3 4">
    <name type="scientific">Christiangramia forsetii</name>
    <dbReference type="NCBI Taxonomy" id="411153"/>
    <lineage>
        <taxon>Bacteria</taxon>
        <taxon>Pseudomonadati</taxon>
        <taxon>Bacteroidota</taxon>
        <taxon>Flavobacteriia</taxon>
        <taxon>Flavobacteriales</taxon>
        <taxon>Flavobacteriaceae</taxon>
        <taxon>Christiangramia</taxon>
    </lineage>
</organism>
<evidence type="ECO:0000256" key="2">
    <source>
        <dbReference type="SAM" id="Phobius"/>
    </source>
</evidence>
<evidence type="ECO:0000256" key="1">
    <source>
        <dbReference type="SAM" id="MobiDB-lite"/>
    </source>
</evidence>
<keyword evidence="2" id="KW-1133">Transmembrane helix</keyword>
<feature type="transmembrane region" description="Helical" evidence="2">
    <location>
        <begin position="44"/>
        <end position="63"/>
    </location>
</feature>
<feature type="compositionally biased region" description="Basic and acidic residues" evidence="1">
    <location>
        <begin position="116"/>
        <end position="125"/>
    </location>
</feature>
<feature type="compositionally biased region" description="Polar residues" evidence="1">
    <location>
        <begin position="126"/>
        <end position="138"/>
    </location>
</feature>
<keyword evidence="2" id="KW-0812">Transmembrane</keyword>
<proteinExistence type="predicted"/>
<accession>A0ABQ1WAR3</accession>
<gene>
    <name evidence="3" type="ORF">GCM10011532_01130</name>
</gene>
<dbReference type="RefSeq" id="WP_011710644.1">
    <property type="nucleotide sequence ID" value="NZ_BMIX01000001.1"/>
</dbReference>
<dbReference type="Proteomes" id="UP000605733">
    <property type="component" value="Unassembled WGS sequence"/>
</dbReference>
<sequence length="253" mass="27997">MAPIKFEEHIKEKLDQREIQPSAGSWKKLNAQLDNSNKGSGKKWWLSAVAAVAVLLIASVLFVNQQNQISTPIVETPSENYDKSDNVQFEQPVELASEESKEDVESAIQLPAETPAEERTSKDQVSENNGGENLASNTLEDKKSIEPIGMKPSILKTQNNIQVSEELEGILAKVSEMEKVNGKVSDAEVDALLAEAAAEISKEQNLYIENTISAEALLADVEYEVDQSFRKEVFDFLKEEFLKAKTAVATRND</sequence>
<dbReference type="EMBL" id="BMIX01000001">
    <property type="protein sequence ID" value="GGG21876.1"/>
    <property type="molecule type" value="Genomic_DNA"/>
</dbReference>